<dbReference type="Gramene" id="KCW77982">
    <property type="protein sequence ID" value="KCW77982"/>
    <property type="gene ID" value="EUGRSUZ_D02226"/>
</dbReference>
<dbReference type="InParanoid" id="A0A059CHZ0"/>
<protein>
    <submittedName>
        <fullName evidence="1">Uncharacterized protein</fullName>
    </submittedName>
</protein>
<name>A0A059CHZ0_EUCGR</name>
<dbReference type="EMBL" id="KK198756">
    <property type="protein sequence ID" value="KCW77982.1"/>
    <property type="molecule type" value="Genomic_DNA"/>
</dbReference>
<reference evidence="1" key="1">
    <citation type="submission" date="2013-07" db="EMBL/GenBank/DDBJ databases">
        <title>The genome of Eucalyptus grandis.</title>
        <authorList>
            <person name="Schmutz J."/>
            <person name="Hayes R."/>
            <person name="Myburg A."/>
            <person name="Tuskan G."/>
            <person name="Grattapaglia D."/>
            <person name="Rokhsar D.S."/>
        </authorList>
    </citation>
    <scope>NUCLEOTIDE SEQUENCE</scope>
    <source>
        <tissue evidence="1">Leaf extractions</tissue>
    </source>
</reference>
<proteinExistence type="predicted"/>
<accession>A0A059CHZ0</accession>
<evidence type="ECO:0000313" key="1">
    <source>
        <dbReference type="EMBL" id="KCW77982.1"/>
    </source>
</evidence>
<gene>
    <name evidence="1" type="ORF">EUGRSUZ_D02226</name>
</gene>
<organism evidence="1">
    <name type="scientific">Eucalyptus grandis</name>
    <name type="common">Flooded gum</name>
    <dbReference type="NCBI Taxonomy" id="71139"/>
    <lineage>
        <taxon>Eukaryota</taxon>
        <taxon>Viridiplantae</taxon>
        <taxon>Streptophyta</taxon>
        <taxon>Embryophyta</taxon>
        <taxon>Tracheophyta</taxon>
        <taxon>Spermatophyta</taxon>
        <taxon>Magnoliopsida</taxon>
        <taxon>eudicotyledons</taxon>
        <taxon>Gunneridae</taxon>
        <taxon>Pentapetalae</taxon>
        <taxon>rosids</taxon>
        <taxon>malvids</taxon>
        <taxon>Myrtales</taxon>
        <taxon>Myrtaceae</taxon>
        <taxon>Myrtoideae</taxon>
        <taxon>Eucalypteae</taxon>
        <taxon>Eucalyptus</taxon>
    </lineage>
</organism>
<sequence length="131" mass="15104">MKAVIPKVKCHGPIDWDRDRAATRDTRLSNFNKHFIQSNKLDLCRKFKKLLYTNFDMQKLLLRRIRGKDNIHFMSTHSQNTALATPSPNILKGLETGLHTKMRTINIHQGLLLSAPPRSSKEYLALKTSYS</sequence>
<dbReference type="AlphaFoldDB" id="A0A059CHZ0"/>